<organism evidence="2">
    <name type="scientific">Streptomyces pristinaespiralis</name>
    <dbReference type="NCBI Taxonomy" id="38300"/>
    <lineage>
        <taxon>Bacteria</taxon>
        <taxon>Bacillati</taxon>
        <taxon>Actinomycetota</taxon>
        <taxon>Actinomycetes</taxon>
        <taxon>Kitasatosporales</taxon>
        <taxon>Streptomycetaceae</taxon>
        <taxon>Streptomyces</taxon>
    </lineage>
</organism>
<evidence type="ECO:0000256" key="1">
    <source>
        <dbReference type="SAM" id="MobiDB-lite"/>
    </source>
</evidence>
<protein>
    <submittedName>
        <fullName evidence="2">Uncharacterized protein snbV</fullName>
    </submittedName>
</protein>
<sequence>MQPPAARRALPCRAARGGRSGSGGVPVVPGGVASERRPFLERGAVGWAHRPPGRAGECPAFPPVPGASRTRRRRPAQEASMTDTPERNEAAQEAKRRFRQALERKEHNALAKAAQEESRVKARHAGGPAGRRTFQRRKTG</sequence>
<dbReference type="Pfam" id="PF17227">
    <property type="entry name" value="DUF5302"/>
    <property type="match status" value="1"/>
</dbReference>
<dbReference type="InterPro" id="IPR035172">
    <property type="entry name" value="DUF5302"/>
</dbReference>
<reference evidence="2" key="1">
    <citation type="submission" date="2010-06" db="EMBL/GenBank/DDBJ databases">
        <authorList>
            <person name="Mast Y.J."/>
        </authorList>
    </citation>
    <scope>NUCLEOTIDE SEQUENCE</scope>
    <source>
        <strain evidence="2">Pr11</strain>
    </source>
</reference>
<evidence type="ECO:0000313" key="2">
    <source>
        <dbReference type="EMBL" id="CBW45764.1"/>
    </source>
</evidence>
<feature type="region of interest" description="Disordered" evidence="1">
    <location>
        <begin position="46"/>
        <end position="140"/>
    </location>
</feature>
<dbReference type="AlphaFoldDB" id="D9UBW7"/>
<feature type="compositionally biased region" description="Low complexity" evidence="1">
    <location>
        <begin position="1"/>
        <end position="17"/>
    </location>
</feature>
<feature type="region of interest" description="Disordered" evidence="1">
    <location>
        <begin position="1"/>
        <end position="33"/>
    </location>
</feature>
<reference evidence="2" key="2">
    <citation type="journal article" date="2011" name="Microb. Biotechnol.">
        <title>Characterization of the 'pristinamycin supercluster' of Streptomyces pristinaespiralis.</title>
        <authorList>
            <person name="Mast Y."/>
            <person name="Weber T."/>
            <person name="Golz M."/>
            <person name="Ort-Winklbauer R."/>
            <person name="Gondran A."/>
            <person name="Wohlleben W."/>
            <person name="Schinko E."/>
        </authorList>
    </citation>
    <scope>NUCLEOTIDE SEQUENCE</scope>
    <source>
        <strain evidence="2">Pr11</strain>
    </source>
</reference>
<name>D9UBW7_STRPR</name>
<feature type="compositionally biased region" description="Basic and acidic residues" evidence="1">
    <location>
        <begin position="84"/>
        <end position="120"/>
    </location>
</feature>
<proteinExistence type="predicted"/>
<accession>D9UBW7</accession>
<dbReference type="EMBL" id="FR682001">
    <property type="protein sequence ID" value="CBW45764.1"/>
    <property type="molecule type" value="Genomic_DNA"/>
</dbReference>
<gene>
    <name evidence="2" type="primary">snbV</name>
</gene>